<sequence>TSSSDPASSLVGLQLAEIAGLPESTLRRAEKISKSLKAKLEASRARSRGARDADLRDAKLKISQRLLQARCSSTLADPDLRKYLAALQRDYKNDVDAIHARFDAADRTRPDEADETEDEDADGGEARGVNDMDVD</sequence>
<dbReference type="Gene3D" id="3.40.50.300">
    <property type="entry name" value="P-loop containing nucleotide triphosphate hydrolases"/>
    <property type="match status" value="1"/>
</dbReference>
<dbReference type="EMBL" id="KZ995315">
    <property type="protein sequence ID" value="RKO90919.1"/>
    <property type="molecule type" value="Genomic_DNA"/>
</dbReference>
<proteinExistence type="predicted"/>
<feature type="compositionally biased region" description="Basic and acidic residues" evidence="1">
    <location>
        <begin position="124"/>
        <end position="135"/>
    </location>
</feature>
<feature type="region of interest" description="Disordered" evidence="1">
    <location>
        <begin position="102"/>
        <end position="135"/>
    </location>
</feature>
<protein>
    <submittedName>
        <fullName evidence="2">Uncharacterized protein</fullName>
    </submittedName>
</protein>
<evidence type="ECO:0000313" key="3">
    <source>
        <dbReference type="Proteomes" id="UP000269721"/>
    </source>
</evidence>
<dbReference type="InterPro" id="IPR027417">
    <property type="entry name" value="P-loop_NTPase"/>
</dbReference>
<dbReference type="AlphaFoldDB" id="A0A4P9WDY3"/>
<feature type="compositionally biased region" description="Acidic residues" evidence="1">
    <location>
        <begin position="112"/>
        <end position="123"/>
    </location>
</feature>
<evidence type="ECO:0000256" key="1">
    <source>
        <dbReference type="SAM" id="MobiDB-lite"/>
    </source>
</evidence>
<accession>A0A4P9WDY3</accession>
<evidence type="ECO:0000313" key="2">
    <source>
        <dbReference type="EMBL" id="RKO90919.1"/>
    </source>
</evidence>
<name>A0A4P9WDY3_9FUNG</name>
<reference evidence="3" key="1">
    <citation type="journal article" date="2018" name="Nat. Microbiol.">
        <title>Leveraging single-cell genomics to expand the fungal tree of life.</title>
        <authorList>
            <person name="Ahrendt S.R."/>
            <person name="Quandt C.A."/>
            <person name="Ciobanu D."/>
            <person name="Clum A."/>
            <person name="Salamov A."/>
            <person name="Andreopoulos B."/>
            <person name="Cheng J.F."/>
            <person name="Woyke T."/>
            <person name="Pelin A."/>
            <person name="Henrissat B."/>
            <person name="Reynolds N.K."/>
            <person name="Benny G.L."/>
            <person name="Smith M.E."/>
            <person name="James T.Y."/>
            <person name="Grigoriev I.V."/>
        </authorList>
    </citation>
    <scope>NUCLEOTIDE SEQUENCE [LARGE SCALE GENOMIC DNA]</scope>
</reference>
<feature type="non-terminal residue" evidence="2">
    <location>
        <position position="1"/>
    </location>
</feature>
<dbReference type="Proteomes" id="UP000269721">
    <property type="component" value="Unassembled WGS sequence"/>
</dbReference>
<feature type="compositionally biased region" description="Basic and acidic residues" evidence="1">
    <location>
        <begin position="102"/>
        <end position="111"/>
    </location>
</feature>
<gene>
    <name evidence="2" type="ORF">BDK51DRAFT_43459</name>
</gene>
<keyword evidence="3" id="KW-1185">Reference proteome</keyword>
<organism evidence="2 3">
    <name type="scientific">Blyttiomyces helicus</name>
    <dbReference type="NCBI Taxonomy" id="388810"/>
    <lineage>
        <taxon>Eukaryota</taxon>
        <taxon>Fungi</taxon>
        <taxon>Fungi incertae sedis</taxon>
        <taxon>Chytridiomycota</taxon>
        <taxon>Chytridiomycota incertae sedis</taxon>
        <taxon>Chytridiomycetes</taxon>
        <taxon>Chytridiomycetes incertae sedis</taxon>
        <taxon>Blyttiomyces</taxon>
    </lineage>
</organism>